<evidence type="ECO:0000259" key="1">
    <source>
        <dbReference type="Pfam" id="PF07398"/>
    </source>
</evidence>
<dbReference type="Pfam" id="PF07398">
    <property type="entry name" value="MDMPI_C"/>
    <property type="match status" value="1"/>
</dbReference>
<feature type="domain" description="Mycothiol-dependent maleylpyruvate isomerase metal-binding" evidence="2">
    <location>
        <begin position="13"/>
        <end position="135"/>
    </location>
</feature>
<dbReference type="GO" id="GO:0005886">
    <property type="term" value="C:plasma membrane"/>
    <property type="evidence" value="ECO:0007669"/>
    <property type="project" value="TreeGrafter"/>
</dbReference>
<sequence>MNPLSHDRLAVALVHEAERFGTAIAGADPELRVPNCPEWTLRDLACHVGLAYHKAAAIVASRPTGYVPFDAVTVDDPPGFEALGGWLRDGAERLVAAVTEVGPETPTSTWTPDRRAGFWTRRLTHETVVHRADAAFTTGTPYDVDAELAADGISEGLDLVAVFSRFQHPALDRTPLRGTGETLLFQATEPGFGWVARRTPSAVEVSHEPADAQADVVVEGRAADLLLALSRRLAADDPRLTVSGDAALFHHWQKNTRF</sequence>
<organism evidence="3 4">
    <name type="scientific">Amycolatopsis vastitatis</name>
    <dbReference type="NCBI Taxonomy" id="1905142"/>
    <lineage>
        <taxon>Bacteria</taxon>
        <taxon>Bacillati</taxon>
        <taxon>Actinomycetota</taxon>
        <taxon>Actinomycetes</taxon>
        <taxon>Pseudonocardiales</taxon>
        <taxon>Pseudonocardiaceae</taxon>
        <taxon>Amycolatopsis</taxon>
    </lineage>
</organism>
<keyword evidence="4" id="KW-1185">Reference proteome</keyword>
<evidence type="ECO:0000259" key="2">
    <source>
        <dbReference type="Pfam" id="PF11716"/>
    </source>
</evidence>
<name>A0A229SXX5_9PSEU</name>
<dbReference type="OrthoDB" id="3671213at2"/>
<comment type="caution">
    <text evidence="3">The sequence shown here is derived from an EMBL/GenBank/DDBJ whole genome shotgun (WGS) entry which is preliminary data.</text>
</comment>
<reference evidence="4" key="1">
    <citation type="submission" date="2017-07" db="EMBL/GenBank/DDBJ databases">
        <title>Comparative genome mining reveals phylogenetic distribution patterns of secondary metabolites in Amycolatopsis.</title>
        <authorList>
            <person name="Adamek M."/>
            <person name="Alanjary M."/>
            <person name="Sales-Ortells H."/>
            <person name="Goodfellow M."/>
            <person name="Bull A.T."/>
            <person name="Kalinowski J."/>
            <person name="Ziemert N."/>
        </authorList>
    </citation>
    <scope>NUCLEOTIDE SEQUENCE [LARGE SCALE GENOMIC DNA]</scope>
    <source>
        <strain evidence="4">H5</strain>
    </source>
</reference>
<dbReference type="InterPro" id="IPR017517">
    <property type="entry name" value="Maleyloyr_isom"/>
</dbReference>
<dbReference type="SUPFAM" id="SSF109854">
    <property type="entry name" value="DinB/YfiT-like putative metalloenzymes"/>
    <property type="match status" value="1"/>
</dbReference>
<dbReference type="InterPro" id="IPR024344">
    <property type="entry name" value="MDMPI_metal-binding"/>
</dbReference>
<dbReference type="GO" id="GO:0046872">
    <property type="term" value="F:metal ion binding"/>
    <property type="evidence" value="ECO:0007669"/>
    <property type="project" value="InterPro"/>
</dbReference>
<dbReference type="PANTHER" id="PTHR40758:SF1">
    <property type="entry name" value="CONSERVED PROTEIN"/>
    <property type="match status" value="1"/>
</dbReference>
<dbReference type="RefSeq" id="WP_093950680.1">
    <property type="nucleotide sequence ID" value="NZ_NMUL01000031.1"/>
</dbReference>
<dbReference type="Pfam" id="PF11716">
    <property type="entry name" value="MDMPI_N"/>
    <property type="match status" value="1"/>
</dbReference>
<evidence type="ECO:0000313" key="4">
    <source>
        <dbReference type="Proteomes" id="UP000215199"/>
    </source>
</evidence>
<dbReference type="EMBL" id="NMUL01000031">
    <property type="protein sequence ID" value="OXM63702.1"/>
    <property type="molecule type" value="Genomic_DNA"/>
</dbReference>
<feature type="domain" description="MDMPI C-terminal" evidence="1">
    <location>
        <begin position="147"/>
        <end position="249"/>
    </location>
</feature>
<gene>
    <name evidence="3" type="ORF">CF165_28555</name>
</gene>
<dbReference type="AlphaFoldDB" id="A0A229SXX5"/>
<dbReference type="Proteomes" id="UP000215199">
    <property type="component" value="Unassembled WGS sequence"/>
</dbReference>
<dbReference type="NCBIfam" id="TIGR03083">
    <property type="entry name" value="maleylpyruvate isomerase family mycothiol-dependent enzyme"/>
    <property type="match status" value="1"/>
</dbReference>
<proteinExistence type="predicted"/>
<dbReference type="InterPro" id="IPR010872">
    <property type="entry name" value="MDMPI_C-term_domain"/>
</dbReference>
<protein>
    <recommendedName>
        <fullName evidence="5">Maleylpyruvate isomerase family mycothiol-dependent enzyme</fullName>
    </recommendedName>
</protein>
<dbReference type="PANTHER" id="PTHR40758">
    <property type="entry name" value="CONSERVED PROTEIN"/>
    <property type="match status" value="1"/>
</dbReference>
<accession>A0A229SXX5</accession>
<evidence type="ECO:0008006" key="5">
    <source>
        <dbReference type="Google" id="ProtNLM"/>
    </source>
</evidence>
<evidence type="ECO:0000313" key="3">
    <source>
        <dbReference type="EMBL" id="OXM63702.1"/>
    </source>
</evidence>
<dbReference type="InterPro" id="IPR034660">
    <property type="entry name" value="DinB/YfiT-like"/>
</dbReference>